<evidence type="ECO:0000256" key="1">
    <source>
        <dbReference type="ARBA" id="ARBA00022801"/>
    </source>
</evidence>
<sequence>MQYGVDISTYKRVSNKNNKREVKLQGDIIKSLIMVTVGILLSRVLLSITKDIGIAPFGIAYLICLKRENVKDKILALFGTIIGYLSISNILEGAIGYCVVALIILIYSEICNQISIKEKDAITFLIIFSTFLIFNFVVYKQPIKINLIFSLLKLISIIPVKYIISYALSSIDELDSNYLFSTEELISIGILICLLITGVGNFNILGVYLRGIVAILVISLFSFIGGSGLGSAIGISMGFIIGITNSDIVTYITAYSLCGLIMGVFKDTGRIFSSLSYLVVHFIISMYSNSFNIAGMIEVLIALILFILIPEIIINNIVNELNRDKKVEIINEFNLNEVKNEFLDRLNSMKAVLSSLSNSILNLGQNDILSLSNKGTAMVESLADRVCYNCELRQRCWDRNLRYTFDGFSELISSCESNDIYFPQVLNNKCVKKSSLMKNAQEIVNNYTVNEALRTRLTEGRKLIASHINNMTITMGDMIRDFEKDVSVCTEIDKILKKSFNKARIEYKNVFCYLDRKGRMKIKITLTNCEGSNYCAKKILPIINNLVKVPISISKSGCRIDPDTDECSIIIEETPKYHVTSYAAVKSKDGESSIGDSYSFNTNDDGTYLTIISDGMGSGPEASTESKLAVDLIEKFIEAGFTQKTAINTVNSIMAMKFNEDEKFTTMDLNLIDLYTGETEFIKIGGVASFIKRGDEVKVIKCNSLPFGILDAVDTNSEKLQLKHGDIIVSISDGVLDVDKNNLGSYYWLEEYLKYSDSNPAELSRNILDKAISLSNGRVRDDMTVLVSKIYSIY</sequence>
<dbReference type="PROSITE" id="PS51746">
    <property type="entry name" value="PPM_2"/>
    <property type="match status" value="1"/>
</dbReference>
<feature type="transmembrane region" description="Helical" evidence="2">
    <location>
        <begin position="185"/>
        <end position="206"/>
    </location>
</feature>
<dbReference type="InterPro" id="IPR052016">
    <property type="entry name" value="Bact_Sigma-Reg"/>
</dbReference>
<feature type="transmembrane region" description="Helical" evidence="2">
    <location>
        <begin position="212"/>
        <end position="241"/>
    </location>
</feature>
<dbReference type="EMBL" id="CP016786">
    <property type="protein sequence ID" value="ASW42095.1"/>
    <property type="molecule type" value="Genomic_DNA"/>
</dbReference>
<feature type="transmembrane region" description="Helical" evidence="2">
    <location>
        <begin position="70"/>
        <end position="87"/>
    </location>
</feature>
<dbReference type="NCBIfam" id="TIGR02865">
    <property type="entry name" value="spore_II_E"/>
    <property type="match status" value="1"/>
</dbReference>
<feature type="transmembrane region" description="Helical" evidence="2">
    <location>
        <begin position="299"/>
        <end position="318"/>
    </location>
</feature>
<accession>A0A343J987</accession>
<evidence type="ECO:0000259" key="3">
    <source>
        <dbReference type="PROSITE" id="PS51746"/>
    </source>
</evidence>
<dbReference type="SUPFAM" id="SSF81606">
    <property type="entry name" value="PP2C-like"/>
    <property type="match status" value="1"/>
</dbReference>
<evidence type="ECO:0000256" key="2">
    <source>
        <dbReference type="SAM" id="Phobius"/>
    </source>
</evidence>
<name>A0A343J987_9CLOT</name>
<reference evidence="4 5" key="1">
    <citation type="submission" date="2016-08" db="EMBL/GenBank/DDBJ databases">
        <title>Complete Genome Sequence Of The Indigo Reducing Clostridium isatidis DSM15098.</title>
        <authorList>
            <person name="Little G.T."/>
            <person name="Minton N.P."/>
        </authorList>
    </citation>
    <scope>NUCLEOTIDE SEQUENCE [LARGE SCALE GENOMIC DNA]</scope>
    <source>
        <strain evidence="4 5">DSM 15098</strain>
    </source>
</reference>
<dbReference type="InterPro" id="IPR045768">
    <property type="entry name" value="SpoIIE_N"/>
</dbReference>
<feature type="transmembrane region" description="Helical" evidence="2">
    <location>
        <begin position="248"/>
        <end position="265"/>
    </location>
</feature>
<dbReference type="RefSeq" id="WP_119864228.1">
    <property type="nucleotide sequence ID" value="NZ_CP016786.1"/>
</dbReference>
<organism evidence="4 5">
    <name type="scientific">Clostridium isatidis</name>
    <dbReference type="NCBI Taxonomy" id="182773"/>
    <lineage>
        <taxon>Bacteria</taxon>
        <taxon>Bacillati</taxon>
        <taxon>Bacillota</taxon>
        <taxon>Clostridia</taxon>
        <taxon>Eubacteriales</taxon>
        <taxon>Clostridiaceae</taxon>
        <taxon>Clostridium</taxon>
    </lineage>
</organism>
<dbReference type="SMART" id="SM00331">
    <property type="entry name" value="PP2C_SIG"/>
    <property type="match status" value="1"/>
</dbReference>
<protein>
    <submittedName>
        <fullName evidence="4">Stage II sporulation protein E</fullName>
    </submittedName>
</protein>
<dbReference type="Gene3D" id="3.60.40.10">
    <property type="entry name" value="PPM-type phosphatase domain"/>
    <property type="match status" value="1"/>
</dbReference>
<proteinExistence type="predicted"/>
<dbReference type="PANTHER" id="PTHR43156:SF2">
    <property type="entry name" value="STAGE II SPORULATION PROTEIN E"/>
    <property type="match status" value="1"/>
</dbReference>
<dbReference type="InterPro" id="IPR036457">
    <property type="entry name" value="PPM-type-like_dom_sf"/>
</dbReference>
<keyword evidence="1" id="KW-0378">Hydrolase</keyword>
<dbReference type="AlphaFoldDB" id="A0A343J987"/>
<keyword evidence="2" id="KW-0812">Transmembrane</keyword>
<dbReference type="Pfam" id="PF07228">
    <property type="entry name" value="SpoIIE"/>
    <property type="match status" value="1"/>
</dbReference>
<keyword evidence="2" id="KW-0472">Membrane</keyword>
<dbReference type="Proteomes" id="UP000264883">
    <property type="component" value="Chromosome"/>
</dbReference>
<gene>
    <name evidence="4" type="ORF">BEN51_00855</name>
</gene>
<dbReference type="Pfam" id="PF19732">
    <property type="entry name" value="SpoIIE_N"/>
    <property type="match status" value="1"/>
</dbReference>
<keyword evidence="5" id="KW-1185">Reference proteome</keyword>
<dbReference type="GO" id="GO:0004722">
    <property type="term" value="F:protein serine/threonine phosphatase activity"/>
    <property type="evidence" value="ECO:0007669"/>
    <property type="project" value="InterPro"/>
</dbReference>
<evidence type="ECO:0000313" key="4">
    <source>
        <dbReference type="EMBL" id="ASW42095.1"/>
    </source>
</evidence>
<feature type="transmembrane region" description="Helical" evidence="2">
    <location>
        <begin position="122"/>
        <end position="139"/>
    </location>
</feature>
<dbReference type="OrthoDB" id="9763774at2"/>
<dbReference type="InterPro" id="IPR001932">
    <property type="entry name" value="PPM-type_phosphatase-like_dom"/>
</dbReference>
<feature type="transmembrane region" description="Helical" evidence="2">
    <location>
        <begin position="145"/>
        <end position="164"/>
    </location>
</feature>
<dbReference type="KEGG" id="cia:BEN51_00855"/>
<keyword evidence="2" id="KW-1133">Transmembrane helix</keyword>
<dbReference type="InterPro" id="IPR014221">
    <property type="entry name" value="SpoII_E"/>
</dbReference>
<feature type="domain" description="PPM-type phosphatase" evidence="3">
    <location>
        <begin position="576"/>
        <end position="790"/>
    </location>
</feature>
<dbReference type="PANTHER" id="PTHR43156">
    <property type="entry name" value="STAGE II SPORULATION PROTEIN E-RELATED"/>
    <property type="match status" value="1"/>
</dbReference>
<evidence type="ECO:0000313" key="5">
    <source>
        <dbReference type="Proteomes" id="UP000264883"/>
    </source>
</evidence>